<dbReference type="SUPFAM" id="SSF53187">
    <property type="entry name" value="Zn-dependent exopeptidases"/>
    <property type="match status" value="1"/>
</dbReference>
<dbReference type="EMBL" id="QAAD01000002">
    <property type="protein sequence ID" value="PTN10096.1"/>
    <property type="molecule type" value="Genomic_DNA"/>
</dbReference>
<comment type="catalytic activity">
    <reaction evidence="1">
        <text>Hydrolyzes the link between N-acetylmuramoyl residues and L-amino acid residues in certain cell-wall glycopeptides.</text>
        <dbReference type="EC" id="3.5.1.28"/>
    </reaction>
</comment>
<dbReference type="AlphaFoldDB" id="A0A2T5C5A7"/>
<dbReference type="PROSITE" id="PS51782">
    <property type="entry name" value="LYSM"/>
    <property type="match status" value="1"/>
</dbReference>
<dbReference type="Gene3D" id="3.40.630.40">
    <property type="entry name" value="Zn-dependent exopeptidases"/>
    <property type="match status" value="1"/>
</dbReference>
<dbReference type="Proteomes" id="UP000243525">
    <property type="component" value="Unassembled WGS sequence"/>
</dbReference>
<dbReference type="GO" id="GO:0008745">
    <property type="term" value="F:N-acetylmuramoyl-L-alanine amidase activity"/>
    <property type="evidence" value="ECO:0007669"/>
    <property type="project" value="UniProtKB-EC"/>
</dbReference>
<evidence type="ECO:0000256" key="2">
    <source>
        <dbReference type="ARBA" id="ARBA00011901"/>
    </source>
</evidence>
<proteinExistence type="predicted"/>
<feature type="signal peptide" evidence="4">
    <location>
        <begin position="1"/>
        <end position="32"/>
    </location>
</feature>
<reference evidence="6 7" key="1">
    <citation type="submission" date="2018-04" db="EMBL/GenBank/DDBJ databases">
        <title>Genomic Encyclopedia of Archaeal and Bacterial Type Strains, Phase II (KMG-II): from individual species to whole genera.</title>
        <authorList>
            <person name="Goeker M."/>
        </authorList>
    </citation>
    <scope>NUCLEOTIDE SEQUENCE [LARGE SCALE GENOMIC DNA]</scope>
    <source>
        <strain evidence="6 7">DSM 28823</strain>
    </source>
</reference>
<evidence type="ECO:0000313" key="6">
    <source>
        <dbReference type="EMBL" id="PTN10096.1"/>
    </source>
</evidence>
<dbReference type="PANTHER" id="PTHR30404:SF0">
    <property type="entry name" value="N-ACETYLMURAMOYL-L-ALANINE AMIDASE AMIC"/>
    <property type="match status" value="1"/>
</dbReference>
<organism evidence="6 7">
    <name type="scientific">Mangrovibacterium marinum</name>
    <dbReference type="NCBI Taxonomy" id="1639118"/>
    <lineage>
        <taxon>Bacteria</taxon>
        <taxon>Pseudomonadati</taxon>
        <taxon>Bacteroidota</taxon>
        <taxon>Bacteroidia</taxon>
        <taxon>Marinilabiliales</taxon>
        <taxon>Prolixibacteraceae</taxon>
        <taxon>Mangrovibacterium</taxon>
    </lineage>
</organism>
<evidence type="ECO:0000256" key="4">
    <source>
        <dbReference type="SAM" id="SignalP"/>
    </source>
</evidence>
<comment type="caution">
    <text evidence="6">The sequence shown here is derived from an EMBL/GenBank/DDBJ whole genome shotgun (WGS) entry which is preliminary data.</text>
</comment>
<evidence type="ECO:0000256" key="1">
    <source>
        <dbReference type="ARBA" id="ARBA00001561"/>
    </source>
</evidence>
<gene>
    <name evidence="6" type="ORF">C8N47_10279</name>
</gene>
<dbReference type="PANTHER" id="PTHR30404">
    <property type="entry name" value="N-ACETYLMURAMOYL-L-ALANINE AMIDASE"/>
    <property type="match status" value="1"/>
</dbReference>
<evidence type="ECO:0000256" key="3">
    <source>
        <dbReference type="ARBA" id="ARBA00022801"/>
    </source>
</evidence>
<dbReference type="InterPro" id="IPR002508">
    <property type="entry name" value="MurNAc-LAA_cat"/>
</dbReference>
<dbReference type="InterPro" id="IPR050695">
    <property type="entry name" value="N-acetylmuramoyl_amidase_3"/>
</dbReference>
<keyword evidence="4" id="KW-0732">Signal</keyword>
<accession>A0A2T5C5A7</accession>
<dbReference type="OrthoDB" id="936124at2"/>
<feature type="chain" id="PRO_5015462595" description="N-acetylmuramoyl-L-alanine amidase" evidence="4">
    <location>
        <begin position="33"/>
        <end position="358"/>
    </location>
</feature>
<keyword evidence="3" id="KW-0378">Hydrolase</keyword>
<dbReference type="GO" id="GO:0030288">
    <property type="term" value="C:outer membrane-bounded periplasmic space"/>
    <property type="evidence" value="ECO:0007669"/>
    <property type="project" value="TreeGrafter"/>
</dbReference>
<evidence type="ECO:0000259" key="5">
    <source>
        <dbReference type="PROSITE" id="PS51782"/>
    </source>
</evidence>
<dbReference type="EC" id="3.5.1.28" evidence="2"/>
<name>A0A2T5C5A7_9BACT</name>
<protein>
    <recommendedName>
        <fullName evidence="2">N-acetylmuramoyl-L-alanine amidase</fullName>
        <ecNumber evidence="2">3.5.1.28</ecNumber>
    </recommendedName>
</protein>
<dbReference type="CDD" id="cd02696">
    <property type="entry name" value="MurNAc-LAA"/>
    <property type="match status" value="1"/>
</dbReference>
<dbReference type="RefSeq" id="WP_107820888.1">
    <property type="nucleotide sequence ID" value="NZ_OY782574.1"/>
</dbReference>
<feature type="domain" description="LysM" evidence="5">
    <location>
        <begin position="36"/>
        <end position="86"/>
    </location>
</feature>
<keyword evidence="7" id="KW-1185">Reference proteome</keyword>
<dbReference type="GO" id="GO:0009253">
    <property type="term" value="P:peptidoglycan catabolic process"/>
    <property type="evidence" value="ECO:0007669"/>
    <property type="project" value="InterPro"/>
</dbReference>
<dbReference type="InterPro" id="IPR018392">
    <property type="entry name" value="LysM"/>
</dbReference>
<dbReference type="Pfam" id="PF01520">
    <property type="entry name" value="Amidase_3"/>
    <property type="match status" value="1"/>
</dbReference>
<sequence>MKELKVNYFRLKAPKFCAIIILTFLSVTIAQAQDYPTAKAQRGDGIYSILKRHGLAPGKYLNAFIALNKEKLGRNNAVFIGQTYRLPVEAGGDDSRQGQTSAQPVAAGSSSAKASVVNKLYGSKYERVIIEDHSLKGAVYYLISGHGGPDPGAIGHLGNHLLCEDEYAYDVTLRLSRALEERGAKVYMIIQDKEDGIRDERILAHDQNELCYPGRAIPRSQMSRLRQRKDAVNKLYVANKGSFQRLVVIHVDSRSKGENIDVFFYHDKRSKTGKKLATNLQQTFKQKYDYHQPNRGYHGTVSDRNLFVLKYSYPAAVFIELGNINHSRDQQRFMLGDNRQALANWLCDGLIKDFKNNK</sequence>
<evidence type="ECO:0000313" key="7">
    <source>
        <dbReference type="Proteomes" id="UP000243525"/>
    </source>
</evidence>